<gene>
    <name evidence="2" type="ORF">QCA50_009925</name>
</gene>
<dbReference type="AlphaFoldDB" id="A0AAW0G054"/>
<evidence type="ECO:0000313" key="3">
    <source>
        <dbReference type="Proteomes" id="UP001385951"/>
    </source>
</evidence>
<dbReference type="EMBL" id="JASBNA010000015">
    <property type="protein sequence ID" value="KAK7686850.1"/>
    <property type="molecule type" value="Genomic_DNA"/>
</dbReference>
<accession>A0AAW0G054</accession>
<dbReference type="Proteomes" id="UP001385951">
    <property type="component" value="Unassembled WGS sequence"/>
</dbReference>
<proteinExistence type="predicted"/>
<comment type="caution">
    <text evidence="2">The sequence shown here is derived from an EMBL/GenBank/DDBJ whole genome shotgun (WGS) entry which is preliminary data.</text>
</comment>
<protein>
    <submittedName>
        <fullName evidence="2">Uncharacterized protein</fullName>
    </submittedName>
</protein>
<evidence type="ECO:0000256" key="1">
    <source>
        <dbReference type="SAM" id="MobiDB-lite"/>
    </source>
</evidence>
<reference evidence="2 3" key="1">
    <citation type="submission" date="2022-09" db="EMBL/GenBank/DDBJ databases">
        <authorList>
            <person name="Palmer J.M."/>
        </authorList>
    </citation>
    <scope>NUCLEOTIDE SEQUENCE [LARGE SCALE GENOMIC DNA]</scope>
    <source>
        <strain evidence="2 3">DSM 7382</strain>
    </source>
</reference>
<feature type="compositionally biased region" description="Low complexity" evidence="1">
    <location>
        <begin position="10"/>
        <end position="21"/>
    </location>
</feature>
<keyword evidence="3" id="KW-1185">Reference proteome</keyword>
<sequence length="54" mass="5726">MSLVKGGTWSSDISSVNSSASEVEEESLRNNGVLSGWLESAVFAENSLVNIKPL</sequence>
<name>A0AAW0G054_9APHY</name>
<organism evidence="2 3">
    <name type="scientific">Cerrena zonata</name>
    <dbReference type="NCBI Taxonomy" id="2478898"/>
    <lineage>
        <taxon>Eukaryota</taxon>
        <taxon>Fungi</taxon>
        <taxon>Dikarya</taxon>
        <taxon>Basidiomycota</taxon>
        <taxon>Agaricomycotina</taxon>
        <taxon>Agaricomycetes</taxon>
        <taxon>Polyporales</taxon>
        <taxon>Cerrenaceae</taxon>
        <taxon>Cerrena</taxon>
    </lineage>
</organism>
<evidence type="ECO:0000313" key="2">
    <source>
        <dbReference type="EMBL" id="KAK7686850.1"/>
    </source>
</evidence>
<feature type="region of interest" description="Disordered" evidence="1">
    <location>
        <begin position="1"/>
        <end position="27"/>
    </location>
</feature>